<gene>
    <name evidence="1" type="ORF">GCM10010507_51290</name>
</gene>
<name>A0A918WRB7_STRCJ</name>
<protein>
    <recommendedName>
        <fullName evidence="3">YbjN domain-containing protein</fullName>
    </recommendedName>
</protein>
<proteinExistence type="predicted"/>
<accession>A0A918WRB7</accession>
<evidence type="ECO:0000313" key="2">
    <source>
        <dbReference type="Proteomes" id="UP000646244"/>
    </source>
</evidence>
<dbReference type="RefSeq" id="WP_190112256.1">
    <property type="nucleotide sequence ID" value="NZ_BMVB01000022.1"/>
</dbReference>
<evidence type="ECO:0000313" key="1">
    <source>
        <dbReference type="EMBL" id="GHC67055.1"/>
    </source>
</evidence>
<reference evidence="1" key="1">
    <citation type="journal article" date="2014" name="Int. J. Syst. Evol. Microbiol.">
        <title>Complete genome sequence of Corynebacterium casei LMG S-19264T (=DSM 44701T), isolated from a smear-ripened cheese.</title>
        <authorList>
            <consortium name="US DOE Joint Genome Institute (JGI-PGF)"/>
            <person name="Walter F."/>
            <person name="Albersmeier A."/>
            <person name="Kalinowski J."/>
            <person name="Ruckert C."/>
        </authorList>
    </citation>
    <scope>NUCLEOTIDE SEQUENCE</scope>
    <source>
        <strain evidence="1">JCM 4633</strain>
    </source>
</reference>
<dbReference type="EMBL" id="BMVB01000022">
    <property type="protein sequence ID" value="GHC67055.1"/>
    <property type="molecule type" value="Genomic_DNA"/>
</dbReference>
<comment type="caution">
    <text evidence="1">The sequence shown here is derived from an EMBL/GenBank/DDBJ whole genome shotgun (WGS) entry which is preliminary data.</text>
</comment>
<dbReference type="AlphaFoldDB" id="A0A918WRB7"/>
<organism evidence="1 2">
    <name type="scientific">Streptomyces cinnamoneus</name>
    <name type="common">Streptoverticillium cinnamoneum</name>
    <dbReference type="NCBI Taxonomy" id="53446"/>
    <lineage>
        <taxon>Bacteria</taxon>
        <taxon>Bacillati</taxon>
        <taxon>Actinomycetota</taxon>
        <taxon>Actinomycetes</taxon>
        <taxon>Kitasatosporales</taxon>
        <taxon>Streptomycetaceae</taxon>
        <taxon>Streptomyces</taxon>
        <taxon>Streptomyces cinnamoneus group</taxon>
    </lineage>
</organism>
<evidence type="ECO:0008006" key="3">
    <source>
        <dbReference type="Google" id="ProtNLM"/>
    </source>
</evidence>
<dbReference type="Proteomes" id="UP000646244">
    <property type="component" value="Unassembled WGS sequence"/>
</dbReference>
<reference evidence="1" key="2">
    <citation type="submission" date="2020-09" db="EMBL/GenBank/DDBJ databases">
        <authorList>
            <person name="Sun Q."/>
            <person name="Ohkuma M."/>
        </authorList>
    </citation>
    <scope>NUCLEOTIDE SEQUENCE</scope>
    <source>
        <strain evidence="1">JCM 4633</strain>
    </source>
</reference>
<sequence>MSSFGDRLTTLAYQADIKVAEVDPAHAEVNFTFSGNEKETHQRVWITPFNEGQYWEFSCLAAIKENDPGDFPKALLVYALRENARKPLGFWCIKKFSNGNNVLDYMQNMRSALLTPDAFRDTCRTVAREVDKFEREYMYT</sequence>